<dbReference type="CDD" id="cd00995">
    <property type="entry name" value="PBP2_NikA_DppA_OppA_like"/>
    <property type="match status" value="1"/>
</dbReference>
<organism evidence="5">
    <name type="scientific">hydrothermal vent metagenome</name>
    <dbReference type="NCBI Taxonomy" id="652676"/>
    <lineage>
        <taxon>unclassified sequences</taxon>
        <taxon>metagenomes</taxon>
        <taxon>ecological metagenomes</taxon>
    </lineage>
</organism>
<dbReference type="InterPro" id="IPR030678">
    <property type="entry name" value="Peptide/Ni-bd"/>
</dbReference>
<accession>A0A3B1BYM8</accession>
<keyword evidence="2" id="KW-0813">Transport</keyword>
<dbReference type="Pfam" id="PF00496">
    <property type="entry name" value="SBP_bac_5"/>
    <property type="match status" value="1"/>
</dbReference>
<dbReference type="Gene3D" id="3.40.190.10">
    <property type="entry name" value="Periplasmic binding protein-like II"/>
    <property type="match status" value="1"/>
</dbReference>
<evidence type="ECO:0000256" key="1">
    <source>
        <dbReference type="ARBA" id="ARBA00005695"/>
    </source>
</evidence>
<evidence type="ECO:0000256" key="3">
    <source>
        <dbReference type="ARBA" id="ARBA00022729"/>
    </source>
</evidence>
<dbReference type="PROSITE" id="PS51257">
    <property type="entry name" value="PROKAR_LIPOPROTEIN"/>
    <property type="match status" value="1"/>
</dbReference>
<dbReference type="EMBL" id="UOGB01000034">
    <property type="protein sequence ID" value="VAX15800.1"/>
    <property type="molecule type" value="Genomic_DNA"/>
</dbReference>
<dbReference type="PIRSF" id="PIRSF002741">
    <property type="entry name" value="MppA"/>
    <property type="match status" value="1"/>
</dbReference>
<sequence>MTLNARRACLVLLFLILAACHKKETIAPNTLVIGIESGPRLLDPRLYTDAASSRIGDLLFNGLVQRGDDFSIQPDLAESWETPSPVRYIFHLRPGVYFHDGQKLISKDIVASFNFVLDPANKSPWRSSFLMVDSVATPDDETIIFDLKKPSAPFLGFLTMGITPAKTDKDMGASPVGTGPFKFVDYKTEERLTLVRYDSYFDGRAKLEGVVFKIIPDETVRVLSLEKGAVHLIMNPITPNILPRFKDNPNLKVVSSLGTNYSYLGFNMKDPLTGKLAVRKAVAYAIDRRGIIKYILKGLAEPASGPLSPALKFYEGDVSKYDYDPAKARRILDDAGLKDPDGDGPKMRFTLKYSTSQNELRKRIAEVFQFQLGKVGIGLDIRSYEWGTFYSHIKKGNFQIFSLTWVGIVDPDILYYIFNSSSTPPDGANRGHYKNRRVDELTELGRVTFGEERKAAYSEIQKIIADDLPYVSLWHSVNVAVMDKRVEGFVLAPDENLKSLKNVTLMTDVK</sequence>
<dbReference type="PANTHER" id="PTHR30290">
    <property type="entry name" value="PERIPLASMIC BINDING COMPONENT OF ABC TRANSPORTER"/>
    <property type="match status" value="1"/>
</dbReference>
<evidence type="ECO:0000256" key="2">
    <source>
        <dbReference type="ARBA" id="ARBA00022448"/>
    </source>
</evidence>
<name>A0A3B1BYM8_9ZZZZ</name>
<dbReference type="GO" id="GO:1904680">
    <property type="term" value="F:peptide transmembrane transporter activity"/>
    <property type="evidence" value="ECO:0007669"/>
    <property type="project" value="TreeGrafter"/>
</dbReference>
<dbReference type="GO" id="GO:0043190">
    <property type="term" value="C:ATP-binding cassette (ABC) transporter complex"/>
    <property type="evidence" value="ECO:0007669"/>
    <property type="project" value="InterPro"/>
</dbReference>
<feature type="domain" description="Solute-binding protein family 5" evidence="4">
    <location>
        <begin position="72"/>
        <end position="422"/>
    </location>
</feature>
<dbReference type="GO" id="GO:0015833">
    <property type="term" value="P:peptide transport"/>
    <property type="evidence" value="ECO:0007669"/>
    <property type="project" value="TreeGrafter"/>
</dbReference>
<dbReference type="SUPFAM" id="SSF53850">
    <property type="entry name" value="Periplasmic binding protein-like II"/>
    <property type="match status" value="1"/>
</dbReference>
<keyword evidence="3" id="KW-0732">Signal</keyword>
<evidence type="ECO:0000313" key="5">
    <source>
        <dbReference type="EMBL" id="VAX15800.1"/>
    </source>
</evidence>
<gene>
    <name evidence="5" type="ORF">MNBD_NITROSPINAE03-538</name>
</gene>
<dbReference type="Gene3D" id="3.90.76.10">
    <property type="entry name" value="Dipeptide-binding Protein, Domain 1"/>
    <property type="match status" value="1"/>
</dbReference>
<proteinExistence type="inferred from homology"/>
<dbReference type="AlphaFoldDB" id="A0A3B1BYM8"/>
<evidence type="ECO:0000259" key="4">
    <source>
        <dbReference type="Pfam" id="PF00496"/>
    </source>
</evidence>
<dbReference type="InterPro" id="IPR000914">
    <property type="entry name" value="SBP_5_dom"/>
</dbReference>
<dbReference type="InterPro" id="IPR039424">
    <property type="entry name" value="SBP_5"/>
</dbReference>
<comment type="similarity">
    <text evidence="1">Belongs to the bacterial solute-binding protein 5 family.</text>
</comment>
<reference evidence="5" key="1">
    <citation type="submission" date="2018-06" db="EMBL/GenBank/DDBJ databases">
        <authorList>
            <person name="Zhirakovskaya E."/>
        </authorList>
    </citation>
    <scope>NUCLEOTIDE SEQUENCE</scope>
</reference>
<dbReference type="GO" id="GO:0042597">
    <property type="term" value="C:periplasmic space"/>
    <property type="evidence" value="ECO:0007669"/>
    <property type="project" value="UniProtKB-ARBA"/>
</dbReference>
<dbReference type="PANTHER" id="PTHR30290:SF9">
    <property type="entry name" value="OLIGOPEPTIDE-BINDING PROTEIN APPA"/>
    <property type="match status" value="1"/>
</dbReference>
<protein>
    <submittedName>
        <fullName evidence="5">ABC transporter, substrate-binding protein (Cluster 5, nickel/peptides/opines)</fullName>
    </submittedName>
</protein>
<dbReference type="Gene3D" id="3.10.105.10">
    <property type="entry name" value="Dipeptide-binding Protein, Domain 3"/>
    <property type="match status" value="1"/>
</dbReference>